<feature type="domain" description="Peptidase M16 N-terminal" evidence="2">
    <location>
        <begin position="19"/>
        <end position="161"/>
    </location>
</feature>
<keyword evidence="4" id="KW-0645">Protease</keyword>
<gene>
    <name evidence="4" type="primary">ptrA</name>
    <name evidence="4" type="ORF">ERS852473_01552</name>
</gene>
<dbReference type="Pfam" id="PF05193">
    <property type="entry name" value="Peptidase_M16_C"/>
    <property type="match status" value="1"/>
</dbReference>
<feature type="domain" description="Peptidase M16 C-terminal" evidence="3">
    <location>
        <begin position="170"/>
        <end position="340"/>
    </location>
</feature>
<dbReference type="PANTHER" id="PTHR11851:SF49">
    <property type="entry name" value="MITOCHONDRIAL-PROCESSING PEPTIDASE SUBUNIT ALPHA"/>
    <property type="match status" value="1"/>
</dbReference>
<dbReference type="InterPro" id="IPR050361">
    <property type="entry name" value="MPP/UQCRC_Complex"/>
</dbReference>
<name>A0ABP2AUJ7_SARVE</name>
<comment type="caution">
    <text evidence="4">The sequence shown here is derived from an EMBL/GenBank/DDBJ whole genome shotgun (WGS) entry which is preliminary data.</text>
</comment>
<keyword evidence="4" id="KW-0378">Hydrolase</keyword>
<protein>
    <submittedName>
        <fullName evidence="4">Protease 3</fullName>
        <ecNumber evidence="4">3.4.24.55</ecNumber>
    </submittedName>
</protein>
<evidence type="ECO:0000313" key="5">
    <source>
        <dbReference type="Proteomes" id="UP000095488"/>
    </source>
</evidence>
<dbReference type="InterPro" id="IPR011765">
    <property type="entry name" value="Pept_M16_N"/>
</dbReference>
<dbReference type="PANTHER" id="PTHR11851">
    <property type="entry name" value="METALLOPROTEASE"/>
    <property type="match status" value="1"/>
</dbReference>
<dbReference type="EC" id="3.4.24.55" evidence="4"/>
<proteinExistence type="inferred from homology"/>
<dbReference type="Proteomes" id="UP000095488">
    <property type="component" value="Unassembled WGS sequence"/>
</dbReference>
<organism evidence="4 5">
    <name type="scientific">Sarcina ventriculi</name>
    <name type="common">Clostridium ventriculi</name>
    <dbReference type="NCBI Taxonomy" id="1267"/>
    <lineage>
        <taxon>Bacteria</taxon>
        <taxon>Bacillati</taxon>
        <taxon>Bacillota</taxon>
        <taxon>Clostridia</taxon>
        <taxon>Eubacteriales</taxon>
        <taxon>Clostridiaceae</taxon>
        <taxon>Sarcina</taxon>
    </lineage>
</organism>
<dbReference type="InterPro" id="IPR011249">
    <property type="entry name" value="Metalloenz_LuxS/M16"/>
</dbReference>
<evidence type="ECO:0000313" key="4">
    <source>
        <dbReference type="EMBL" id="CUN97483.1"/>
    </source>
</evidence>
<evidence type="ECO:0000256" key="1">
    <source>
        <dbReference type="ARBA" id="ARBA00007261"/>
    </source>
</evidence>
<accession>A0ABP2AUJ7</accession>
<dbReference type="SUPFAM" id="SSF63411">
    <property type="entry name" value="LuxS/MPP-like metallohydrolase"/>
    <property type="match status" value="2"/>
</dbReference>
<dbReference type="EMBL" id="CYZR01000005">
    <property type="protein sequence ID" value="CUN97483.1"/>
    <property type="molecule type" value="Genomic_DNA"/>
</dbReference>
<dbReference type="GO" id="GO:0004222">
    <property type="term" value="F:metalloendopeptidase activity"/>
    <property type="evidence" value="ECO:0007669"/>
    <property type="project" value="UniProtKB-EC"/>
</dbReference>
<reference evidence="4 5" key="1">
    <citation type="submission" date="2015-09" db="EMBL/GenBank/DDBJ databases">
        <authorList>
            <consortium name="Pathogen Informatics"/>
            <person name="Wu L."/>
            <person name="Ma J."/>
        </authorList>
    </citation>
    <scope>NUCLEOTIDE SEQUENCE [LARGE SCALE GENOMIC DNA]</scope>
    <source>
        <strain evidence="4 5">2789STDY5834858</strain>
    </source>
</reference>
<evidence type="ECO:0000259" key="2">
    <source>
        <dbReference type="Pfam" id="PF00675"/>
    </source>
</evidence>
<sequence length="414" mass="47436">MNKLKLDKNIAQLPNGMTVVTIKKDTMLVAINVAVKIGSLYEKDAERGMCHFIEHMMFKGTKERSNEVLNEELESLGGEYNAYTDYTSTVYSINCINDEIENAMKLLGDMLINSTFPEDEIEKEKGVVVAEIKSSKDDVEEFSLNKTNEIGFSKSPLRYDVAGLEKTVEKFTKNSIIEFYNKYYTPDNSVVVVVSSLEHNKMLDIISDNFGIWEGKCHKKIEIVKEKNKPITSITHKKHIEQSTITYLYSLVDITKEDELPLKILSHKLGDSDNSVLFRELREKRGFAYDVYSYLDIGHDVNIMNIFAAVSKEDLKESQDIIDTSISNIKNEIIDFDNKSLAIIKKIHRTAVISTLEDYSDLCSYALNQILEGEDLKDLEKSIEELDKITKDDIYRVCRKYLNNPTIHILKSER</sequence>
<dbReference type="InterPro" id="IPR007863">
    <property type="entry name" value="Peptidase_M16_C"/>
</dbReference>
<keyword evidence="5" id="KW-1185">Reference proteome</keyword>
<dbReference type="GO" id="GO:0006508">
    <property type="term" value="P:proteolysis"/>
    <property type="evidence" value="ECO:0007669"/>
    <property type="project" value="UniProtKB-KW"/>
</dbReference>
<comment type="similarity">
    <text evidence="1">Belongs to the peptidase M16 family.</text>
</comment>
<evidence type="ECO:0000259" key="3">
    <source>
        <dbReference type="Pfam" id="PF05193"/>
    </source>
</evidence>
<dbReference type="Gene3D" id="3.30.830.10">
    <property type="entry name" value="Metalloenzyme, LuxS/M16 peptidase-like"/>
    <property type="match status" value="2"/>
</dbReference>
<dbReference type="Pfam" id="PF00675">
    <property type="entry name" value="Peptidase_M16"/>
    <property type="match status" value="1"/>
</dbReference>
<dbReference type="RefSeq" id="WP_055259217.1">
    <property type="nucleotide sequence ID" value="NZ_CABIXL010000005.1"/>
</dbReference>